<dbReference type="Gene3D" id="3.50.50.60">
    <property type="entry name" value="FAD/NAD(P)-binding domain"/>
    <property type="match status" value="1"/>
</dbReference>
<accession>A0AAN4T8Q8</accession>
<dbReference type="InterPro" id="IPR036188">
    <property type="entry name" value="FAD/NAD-bd_sf"/>
</dbReference>
<evidence type="ECO:0000256" key="4">
    <source>
        <dbReference type="ARBA" id="ARBA00022827"/>
    </source>
</evidence>
<evidence type="ECO:0000256" key="3">
    <source>
        <dbReference type="ARBA" id="ARBA00022630"/>
    </source>
</evidence>
<sequence length="280" mass="30184">MGIASNTSVWRTIGAQRNSIVTNAQEAASTSSGRYSNPTCPVSERSGVSNPDILAQHSIPLVVNLTTVGETFQDQINTQFIYTSNAFYTGQGTYLGNPTVSDIFGSNTTNVANDVKNNLANYAAKVSAASNSTMSAANLLALFKIQYDSVFENPAPIAEMLGWDMQQQIGSGKFICKIFDTARMSEHTTGESTPGYTTLPSDATDAWWASWINSATRVNFCLVGTAAMMPRDMGGVVDTNLMVYGTANVRVVDGSVFQFQVCSHLMSTLYTVARCRYCQG</sequence>
<evidence type="ECO:0000313" key="8">
    <source>
        <dbReference type="EMBL" id="GAQ05002.1"/>
    </source>
</evidence>
<dbReference type="InterPro" id="IPR007867">
    <property type="entry name" value="GMC_OxRtase_C"/>
</dbReference>
<dbReference type="SUPFAM" id="SSF51905">
    <property type="entry name" value="FAD/NAD(P)-binding domain"/>
    <property type="match status" value="1"/>
</dbReference>
<dbReference type="GO" id="GO:0050660">
    <property type="term" value="F:flavin adenine dinucleotide binding"/>
    <property type="evidence" value="ECO:0007669"/>
    <property type="project" value="InterPro"/>
</dbReference>
<name>A0AAN4T8Q8_ASPLE</name>
<keyword evidence="4" id="KW-0274">FAD</keyword>
<proteinExistence type="inferred from homology"/>
<gene>
    <name evidence="8" type="ORF">ALT_2323</name>
</gene>
<keyword evidence="3" id="KW-0285">Flavoprotein</keyword>
<dbReference type="Pfam" id="PF05199">
    <property type="entry name" value="GMC_oxred_C"/>
    <property type="match status" value="1"/>
</dbReference>
<comment type="caution">
    <text evidence="8">The sequence shown here is derived from an EMBL/GenBank/DDBJ whole genome shotgun (WGS) entry which is preliminary data.</text>
</comment>
<evidence type="ECO:0000259" key="7">
    <source>
        <dbReference type="Pfam" id="PF05199"/>
    </source>
</evidence>
<feature type="domain" description="Glucose-methanol-choline oxidoreductase C-terminal" evidence="7">
    <location>
        <begin position="168"/>
        <end position="273"/>
    </location>
</feature>
<evidence type="ECO:0000256" key="1">
    <source>
        <dbReference type="ARBA" id="ARBA00001974"/>
    </source>
</evidence>
<comment type="similarity">
    <text evidence="2">Belongs to the GMC oxidoreductase family.</text>
</comment>
<dbReference type="Proteomes" id="UP000051487">
    <property type="component" value="Unassembled WGS sequence"/>
</dbReference>
<organism evidence="8 9">
    <name type="scientific">Aspergillus lentulus</name>
    <dbReference type="NCBI Taxonomy" id="293939"/>
    <lineage>
        <taxon>Eukaryota</taxon>
        <taxon>Fungi</taxon>
        <taxon>Dikarya</taxon>
        <taxon>Ascomycota</taxon>
        <taxon>Pezizomycotina</taxon>
        <taxon>Eurotiomycetes</taxon>
        <taxon>Eurotiomycetidae</taxon>
        <taxon>Eurotiales</taxon>
        <taxon>Aspergillaceae</taxon>
        <taxon>Aspergillus</taxon>
        <taxon>Aspergillus subgen. Fumigati</taxon>
    </lineage>
</organism>
<dbReference type="EMBL" id="BCLY01000004">
    <property type="protein sequence ID" value="GAQ05002.1"/>
    <property type="molecule type" value="Genomic_DNA"/>
</dbReference>
<feature type="compositionally biased region" description="Polar residues" evidence="6">
    <location>
        <begin position="24"/>
        <end position="40"/>
    </location>
</feature>
<evidence type="ECO:0000256" key="5">
    <source>
        <dbReference type="ARBA" id="ARBA00023002"/>
    </source>
</evidence>
<keyword evidence="5" id="KW-0560">Oxidoreductase</keyword>
<evidence type="ECO:0000256" key="6">
    <source>
        <dbReference type="SAM" id="MobiDB-lite"/>
    </source>
</evidence>
<dbReference type="GO" id="GO:0016614">
    <property type="term" value="F:oxidoreductase activity, acting on CH-OH group of donors"/>
    <property type="evidence" value="ECO:0007669"/>
    <property type="project" value="InterPro"/>
</dbReference>
<comment type="cofactor">
    <cofactor evidence="1">
        <name>FAD</name>
        <dbReference type="ChEBI" id="CHEBI:57692"/>
    </cofactor>
</comment>
<dbReference type="PANTHER" id="PTHR11552">
    <property type="entry name" value="GLUCOSE-METHANOL-CHOLINE GMC OXIDOREDUCTASE"/>
    <property type="match status" value="1"/>
</dbReference>
<evidence type="ECO:0000256" key="2">
    <source>
        <dbReference type="ARBA" id="ARBA00010790"/>
    </source>
</evidence>
<feature type="region of interest" description="Disordered" evidence="6">
    <location>
        <begin position="24"/>
        <end position="46"/>
    </location>
</feature>
<dbReference type="InterPro" id="IPR012132">
    <property type="entry name" value="GMC_OxRdtase"/>
</dbReference>
<evidence type="ECO:0000313" key="9">
    <source>
        <dbReference type="Proteomes" id="UP000051487"/>
    </source>
</evidence>
<reference evidence="8 9" key="1">
    <citation type="submission" date="2015-11" db="EMBL/GenBank/DDBJ databases">
        <title>Aspergillus lentulus strain IFM 54703T.</title>
        <authorList>
            <person name="Kusuya Y."/>
            <person name="Sakai K."/>
            <person name="Kamei K."/>
            <person name="Takahashi H."/>
            <person name="Yaguchi T."/>
        </authorList>
    </citation>
    <scope>NUCLEOTIDE SEQUENCE [LARGE SCALE GENOMIC DNA]</scope>
    <source>
        <strain evidence="8 9">IFM 54703</strain>
    </source>
</reference>
<dbReference type="PANTHER" id="PTHR11552:SF201">
    <property type="entry name" value="GLUCOSE-METHANOL-CHOLINE OXIDOREDUCTASE N-TERMINAL DOMAIN-CONTAINING PROTEIN"/>
    <property type="match status" value="1"/>
</dbReference>
<protein>
    <recommendedName>
        <fullName evidence="7">Glucose-methanol-choline oxidoreductase C-terminal domain-containing protein</fullName>
    </recommendedName>
</protein>
<dbReference type="SUPFAM" id="SSF54373">
    <property type="entry name" value="FAD-linked reductases, C-terminal domain"/>
    <property type="match status" value="1"/>
</dbReference>
<dbReference type="Gene3D" id="3.30.560.10">
    <property type="entry name" value="Glucose Oxidase, domain 3"/>
    <property type="match status" value="2"/>
</dbReference>
<dbReference type="AlphaFoldDB" id="A0AAN4T8Q8"/>